<dbReference type="InterPro" id="IPR011447">
    <property type="entry name" value="DUF1552"/>
</dbReference>
<organism evidence="1 2">
    <name type="scientific">Seongchinamella unica</name>
    <dbReference type="NCBI Taxonomy" id="2547392"/>
    <lineage>
        <taxon>Bacteria</taxon>
        <taxon>Pseudomonadati</taxon>
        <taxon>Pseudomonadota</taxon>
        <taxon>Gammaproteobacteria</taxon>
        <taxon>Cellvibrionales</taxon>
        <taxon>Halieaceae</taxon>
        <taxon>Seongchinamella</taxon>
    </lineage>
</organism>
<dbReference type="Pfam" id="PF07586">
    <property type="entry name" value="HXXSHH"/>
    <property type="match status" value="1"/>
</dbReference>
<dbReference type="AlphaFoldDB" id="A0A4R5LU83"/>
<sequence length="448" mass="49273">MFHKHKKLQRRQVLKGMLKGGAVAVGLPLLDVFLNTNGTAFASNAPLPSRFGTWFWGLGVDEAIFVPRTVGAGYDLTRQLSPLGELRKHVNVYTNFNVSTDGKPNLCHYTGWVALRSGIVPAARGDLPGQSLDIPIADMISGGTRFRSLELAATGVPRDSYSFRSADAINPPEISPLEFYKKIFGPEFQDPNSDTFTPDPRIMLRKSVLSGVVDEIKQVEGALGQADRQRLDYYLTSIRELETRLELQLQKPAPAPHCAVPDEPTELAKGLDVELVVERHRLMTDMLVMALACNQSRVFNMVCFDSFSAATRAGSERTHHILTHEEGVDPDTGLQPQSSWFVQRSMEEWAYFVGSLANMPEGDGSLLDNTLVYGHSDCRFAKTHSLDGIPMFTAGRLNGLVKTGLHIDGEGDAGTRLGYTIQRLFGVPLADWGQGSLRTSSPINEMLV</sequence>
<evidence type="ECO:0000313" key="2">
    <source>
        <dbReference type="Proteomes" id="UP000295554"/>
    </source>
</evidence>
<accession>A0A4R5LU83</accession>
<gene>
    <name evidence="1" type="ORF">E2F43_01480</name>
</gene>
<evidence type="ECO:0000313" key="1">
    <source>
        <dbReference type="EMBL" id="TDG14943.1"/>
    </source>
</evidence>
<dbReference type="InterPro" id="IPR006311">
    <property type="entry name" value="TAT_signal"/>
</dbReference>
<name>A0A4R5LU83_9GAMM</name>
<keyword evidence="2" id="KW-1185">Reference proteome</keyword>
<dbReference type="PROSITE" id="PS51318">
    <property type="entry name" value="TAT"/>
    <property type="match status" value="1"/>
</dbReference>
<dbReference type="Proteomes" id="UP000295554">
    <property type="component" value="Unassembled WGS sequence"/>
</dbReference>
<reference evidence="1 2" key="1">
    <citation type="submission" date="2019-03" db="EMBL/GenBank/DDBJ databases">
        <title>Seongchinamella monodicae gen. nov., sp. nov., a novel member of the Gammaproteobacteria isolated from a tidal mudflat of beach.</title>
        <authorList>
            <person name="Yang H.G."/>
            <person name="Kang J.W."/>
            <person name="Lee S.D."/>
        </authorList>
    </citation>
    <scope>NUCLEOTIDE SEQUENCE [LARGE SCALE GENOMIC DNA]</scope>
    <source>
        <strain evidence="1 2">GH4-78</strain>
    </source>
</reference>
<proteinExistence type="predicted"/>
<dbReference type="OrthoDB" id="9146593at2"/>
<protein>
    <submittedName>
        <fullName evidence="1">DUF1552 domain-containing protein</fullName>
    </submittedName>
</protein>
<dbReference type="EMBL" id="SMSE01000001">
    <property type="protein sequence ID" value="TDG14943.1"/>
    <property type="molecule type" value="Genomic_DNA"/>
</dbReference>
<dbReference type="RefSeq" id="WP_133209108.1">
    <property type="nucleotide sequence ID" value="NZ_SMSE01000001.1"/>
</dbReference>
<comment type="caution">
    <text evidence="1">The sequence shown here is derived from an EMBL/GenBank/DDBJ whole genome shotgun (WGS) entry which is preliminary data.</text>
</comment>